<dbReference type="EMBL" id="GGEC01064135">
    <property type="protein sequence ID" value="MBX44619.1"/>
    <property type="molecule type" value="Transcribed_RNA"/>
</dbReference>
<organism evidence="1">
    <name type="scientific">Rhizophora mucronata</name>
    <name type="common">Asiatic mangrove</name>
    <dbReference type="NCBI Taxonomy" id="61149"/>
    <lineage>
        <taxon>Eukaryota</taxon>
        <taxon>Viridiplantae</taxon>
        <taxon>Streptophyta</taxon>
        <taxon>Embryophyta</taxon>
        <taxon>Tracheophyta</taxon>
        <taxon>Spermatophyta</taxon>
        <taxon>Magnoliopsida</taxon>
        <taxon>eudicotyledons</taxon>
        <taxon>Gunneridae</taxon>
        <taxon>Pentapetalae</taxon>
        <taxon>rosids</taxon>
        <taxon>fabids</taxon>
        <taxon>Malpighiales</taxon>
        <taxon>Rhizophoraceae</taxon>
        <taxon>Rhizophora</taxon>
    </lineage>
</organism>
<dbReference type="AlphaFoldDB" id="A0A2P2NQ60"/>
<reference evidence="1" key="1">
    <citation type="submission" date="2018-02" db="EMBL/GenBank/DDBJ databases">
        <title>Rhizophora mucronata_Transcriptome.</title>
        <authorList>
            <person name="Meera S.P."/>
            <person name="Sreeshan A."/>
            <person name="Augustine A."/>
        </authorList>
    </citation>
    <scope>NUCLEOTIDE SEQUENCE</scope>
    <source>
        <tissue evidence="1">Leaf</tissue>
    </source>
</reference>
<sequence length="26" mass="3032">MVVGMDPYCTSRYRNYGCINTTACRR</sequence>
<evidence type="ECO:0000313" key="1">
    <source>
        <dbReference type="EMBL" id="MBX44619.1"/>
    </source>
</evidence>
<name>A0A2P2NQ60_RHIMU</name>
<protein>
    <submittedName>
        <fullName evidence="1">Uncharacterized protein</fullName>
    </submittedName>
</protein>
<proteinExistence type="predicted"/>
<accession>A0A2P2NQ60</accession>